<dbReference type="RefSeq" id="WP_136534248.1">
    <property type="nucleotide sequence ID" value="NZ_STGY01000037.1"/>
</dbReference>
<keyword evidence="4" id="KW-0472">Membrane</keyword>
<accession>A0A4S8QG18</accession>
<evidence type="ECO:0000313" key="6">
    <source>
        <dbReference type="Proteomes" id="UP000308760"/>
    </source>
</evidence>
<dbReference type="AlphaFoldDB" id="A0A4S8QG18"/>
<dbReference type="InterPro" id="IPR008628">
    <property type="entry name" value="GPP34-like"/>
</dbReference>
<dbReference type="GO" id="GO:0007030">
    <property type="term" value="P:Golgi organization"/>
    <property type="evidence" value="ECO:0007669"/>
    <property type="project" value="TreeGrafter"/>
</dbReference>
<evidence type="ECO:0000256" key="1">
    <source>
        <dbReference type="ARBA" id="ARBA00004255"/>
    </source>
</evidence>
<reference evidence="5 6" key="2">
    <citation type="submission" date="2019-05" db="EMBL/GenBank/DDBJ databases">
        <title>Glycomyces buryatensis sp. nov.</title>
        <authorList>
            <person name="Nikitina E."/>
        </authorList>
    </citation>
    <scope>NUCLEOTIDE SEQUENCE [LARGE SCALE GENOMIC DNA]</scope>
    <source>
        <strain evidence="5 6">18</strain>
    </source>
</reference>
<dbReference type="GO" id="GO:0043001">
    <property type="term" value="P:Golgi to plasma membrane protein transport"/>
    <property type="evidence" value="ECO:0007669"/>
    <property type="project" value="TreeGrafter"/>
</dbReference>
<dbReference type="OrthoDB" id="4962633at2"/>
<evidence type="ECO:0000256" key="2">
    <source>
        <dbReference type="ARBA" id="ARBA00023034"/>
    </source>
</evidence>
<keyword evidence="6" id="KW-1185">Reference proteome</keyword>
<evidence type="ECO:0000256" key="4">
    <source>
        <dbReference type="ARBA" id="ARBA00023136"/>
    </source>
</evidence>
<evidence type="ECO:0000256" key="3">
    <source>
        <dbReference type="ARBA" id="ARBA00023121"/>
    </source>
</evidence>
<dbReference type="Pfam" id="PF05719">
    <property type="entry name" value="GPP34"/>
    <property type="match status" value="1"/>
</dbReference>
<protein>
    <submittedName>
        <fullName evidence="5">GPP34 family phosphoprotein</fullName>
    </submittedName>
</protein>
<dbReference type="GO" id="GO:0006890">
    <property type="term" value="P:retrograde vesicle-mediated transport, Golgi to endoplasmic reticulum"/>
    <property type="evidence" value="ECO:0007669"/>
    <property type="project" value="TreeGrafter"/>
</dbReference>
<dbReference type="EMBL" id="STGY01000037">
    <property type="protein sequence ID" value="THV41885.1"/>
    <property type="molecule type" value="Genomic_DNA"/>
</dbReference>
<dbReference type="GO" id="GO:0070273">
    <property type="term" value="F:phosphatidylinositol-4-phosphate binding"/>
    <property type="evidence" value="ECO:0007669"/>
    <property type="project" value="InterPro"/>
</dbReference>
<keyword evidence="3" id="KW-0446">Lipid-binding</keyword>
<dbReference type="InterPro" id="IPR038261">
    <property type="entry name" value="GPP34-like_sf"/>
</dbReference>
<comment type="caution">
    <text evidence="5">The sequence shown here is derived from an EMBL/GenBank/DDBJ whole genome shotgun (WGS) entry which is preliminary data.</text>
</comment>
<reference evidence="6" key="1">
    <citation type="submission" date="2019-04" db="EMBL/GenBank/DDBJ databases">
        <title>Nocardioides xinjiangensis sp. nov.</title>
        <authorList>
            <person name="Liu S."/>
        </authorList>
    </citation>
    <scope>NUCLEOTIDE SEQUENCE [LARGE SCALE GENOMIC DNA]</scope>
    <source>
        <strain evidence="6">18</strain>
    </source>
</reference>
<organism evidence="5 6">
    <name type="scientific">Glycomyces buryatensis</name>
    <dbReference type="NCBI Taxonomy" id="2570927"/>
    <lineage>
        <taxon>Bacteria</taxon>
        <taxon>Bacillati</taxon>
        <taxon>Actinomycetota</taxon>
        <taxon>Actinomycetes</taxon>
        <taxon>Glycomycetales</taxon>
        <taxon>Glycomycetaceae</taxon>
        <taxon>Glycomyces</taxon>
    </lineage>
</organism>
<dbReference type="GO" id="GO:0005829">
    <property type="term" value="C:cytosol"/>
    <property type="evidence" value="ECO:0007669"/>
    <property type="project" value="TreeGrafter"/>
</dbReference>
<evidence type="ECO:0000313" key="5">
    <source>
        <dbReference type="EMBL" id="THV41885.1"/>
    </source>
</evidence>
<gene>
    <name evidence="5" type="ORF">FAB82_09200</name>
</gene>
<dbReference type="GO" id="GO:0012505">
    <property type="term" value="C:endomembrane system"/>
    <property type="evidence" value="ECO:0007669"/>
    <property type="project" value="UniProtKB-ARBA"/>
</dbReference>
<dbReference type="Gene3D" id="1.10.3630.10">
    <property type="entry name" value="yeast vps74-n-term truncation variant domain like"/>
    <property type="match status" value="1"/>
</dbReference>
<proteinExistence type="predicted"/>
<dbReference type="PANTHER" id="PTHR12704">
    <property type="entry name" value="TRANS-GOLGI PROTEIN GMX33"/>
    <property type="match status" value="1"/>
</dbReference>
<dbReference type="GO" id="GO:0048194">
    <property type="term" value="P:Golgi vesicle budding"/>
    <property type="evidence" value="ECO:0007669"/>
    <property type="project" value="TreeGrafter"/>
</dbReference>
<dbReference type="PANTHER" id="PTHR12704:SF2">
    <property type="entry name" value="GOLGI PHOSPHOPROTEIN 3 HOMOLOG SAURON"/>
    <property type="match status" value="1"/>
</dbReference>
<sequence>MASLLDELLLLAYDDTTGKCRTSYLNLGLGGAIVLELTLAQRIDVVDKKVVVIDATPTGDALLDERLAAIANDKPRAPRTVVERAGKGVRQRVLDDLVARGVLRHEQSMVLGLFPSHRYLPADAGIEADVRFRLSNAVTVGEAGNARTAAIASLVYALQLTKVAFPGRDQRATRKALKRITEGSWASDATRKAVEAAQAAVMAAMVAATSAAAGSSGGS</sequence>
<keyword evidence="2" id="KW-0333">Golgi apparatus</keyword>
<name>A0A4S8QG18_9ACTN</name>
<comment type="subcellular location">
    <subcellularLocation>
        <location evidence="1">Golgi apparatus membrane</location>
        <topology evidence="1">Peripheral membrane protein</topology>
        <orientation evidence="1">Cytoplasmic side</orientation>
    </subcellularLocation>
</comment>
<dbReference type="Proteomes" id="UP000308760">
    <property type="component" value="Unassembled WGS sequence"/>
</dbReference>